<dbReference type="RefSeq" id="WP_265590894.1">
    <property type="nucleotide sequence ID" value="NZ_BQKC01000001.1"/>
</dbReference>
<organism evidence="3 4">
    <name type="scientific">Granulimonas faecalis</name>
    <dbReference type="NCBI Taxonomy" id="2894155"/>
    <lineage>
        <taxon>Bacteria</taxon>
        <taxon>Bacillati</taxon>
        <taxon>Actinomycetota</taxon>
        <taxon>Coriobacteriia</taxon>
        <taxon>Coriobacteriales</taxon>
        <taxon>Kribbibacteriaceae</taxon>
        <taxon>Granulimonas</taxon>
    </lineage>
</organism>
<dbReference type="EMBL" id="BQKC01000001">
    <property type="protein sequence ID" value="GJM55709.1"/>
    <property type="molecule type" value="Genomic_DNA"/>
</dbReference>
<proteinExistence type="predicted"/>
<dbReference type="InterPro" id="IPR002495">
    <property type="entry name" value="Glyco_trans_8"/>
</dbReference>
<dbReference type="InterPro" id="IPR025536">
    <property type="entry name" value="DUF4422"/>
</dbReference>
<dbReference type="Pfam" id="PF01501">
    <property type="entry name" value="Glyco_transf_8"/>
    <property type="match status" value="1"/>
</dbReference>
<dbReference type="InterPro" id="IPR029044">
    <property type="entry name" value="Nucleotide-diphossugar_trans"/>
</dbReference>
<dbReference type="PANTHER" id="PTHR22916:SF3">
    <property type="entry name" value="UDP-GLCNAC:BETAGAL BETA-1,3-N-ACETYLGLUCOSAMINYLTRANSFERASE-LIKE PROTEIN 1"/>
    <property type="match status" value="1"/>
</dbReference>
<dbReference type="CDD" id="cd00761">
    <property type="entry name" value="Glyco_tranf_GTA_type"/>
    <property type="match status" value="1"/>
</dbReference>
<protein>
    <recommendedName>
        <fullName evidence="5">Lipopolysaccharide biosynthesis glycosyltransferase</fullName>
    </recommendedName>
</protein>
<evidence type="ECO:0000259" key="1">
    <source>
        <dbReference type="Pfam" id="PF00535"/>
    </source>
</evidence>
<accession>A0AAV5B4Y4</accession>
<keyword evidence="4" id="KW-1185">Reference proteome</keyword>
<dbReference type="PANTHER" id="PTHR22916">
    <property type="entry name" value="GLYCOSYLTRANSFERASE"/>
    <property type="match status" value="1"/>
</dbReference>
<feature type="domain" description="DUF4422" evidence="2">
    <location>
        <begin position="395"/>
        <end position="635"/>
    </location>
</feature>
<feature type="domain" description="Glycosyltransferase 2-like" evidence="1">
    <location>
        <begin position="5"/>
        <end position="161"/>
    </location>
</feature>
<evidence type="ECO:0000313" key="4">
    <source>
        <dbReference type="Proteomes" id="UP001055025"/>
    </source>
</evidence>
<dbReference type="CDD" id="cd04194">
    <property type="entry name" value="GT8_A4GalT_like"/>
    <property type="match status" value="1"/>
</dbReference>
<reference evidence="3" key="1">
    <citation type="journal article" date="2022" name="Int. J. Syst. Evol. Microbiol.">
        <title>Granulimonas faecalis gen. nov., sp. nov., and Leptogranulimonas caecicola gen. nov., sp. nov., novel lactate-producing Atopobiaceae bacteria isolated from mouse intestines, and an emended description of the family Atopobiaceae.</title>
        <authorList>
            <person name="Morinaga K."/>
            <person name="Kusada H."/>
            <person name="Sakamoto S."/>
            <person name="Murakami T."/>
            <person name="Toyoda A."/>
            <person name="Mori H."/>
            <person name="Meng X.Y."/>
            <person name="Takashino M."/>
            <person name="Murotomi K."/>
            <person name="Tamaki H."/>
        </authorList>
    </citation>
    <scope>NUCLEOTIDE SEQUENCE</scope>
    <source>
        <strain evidence="3">OPF53</strain>
    </source>
</reference>
<evidence type="ECO:0000259" key="2">
    <source>
        <dbReference type="Pfam" id="PF14393"/>
    </source>
</evidence>
<evidence type="ECO:0000313" key="3">
    <source>
        <dbReference type="EMBL" id="GJM55709.1"/>
    </source>
</evidence>
<dbReference type="Gene3D" id="3.90.550.10">
    <property type="entry name" value="Spore Coat Polysaccharide Biosynthesis Protein SpsA, Chain A"/>
    <property type="match status" value="2"/>
</dbReference>
<gene>
    <name evidence="3" type="ORF">ATOP_13640</name>
</gene>
<sequence>MPRFSIVIPAYNVEAYLEQCLDSLLAQTFGDWEAVVVDDASPDGSGAVADRLAASDPRITVVHKAANEGTHLARRTGMERCCGEYTVFLDGDDSLKPDCLALLDEALSADPVDSIHCGLVAQAAGSTSDEAAKAFERFNNEGEGTLARQELLTQVFFERGGYRRDWRVTNHAYKTEALKRAFEAMTPERLDRAEDAYEYLVICSVIEQEATRNDILGYVYNLGRGIINYDRLTPEAYAREAAQCQACIDASVDFARMSGDEALAEAASGAKVKLAEIVTNDWQNRVAPEDQAKAAELIASVLGPNEVAANLARLARDGAYRLWDTDVSLADDPSVERTFNLALELSDTAHVADDARARLDAAVAAAASHIGDLRRRDAERAERDLLADYDAQKVRILVSAHRDFARFDAKSLQMIQVGCAVNGGRLPDMLHDDEGDNDSGLNKMLCEMTAQYWAWKHVTDAEYVGFCHYRRYFNFSDTRYEENGWGEVMAGTIDEAAQRRFGLDDASIARAIEGYDIVTAPMQDIRSLPAPYTTPAEQYADAPKLHIDDLILCGEVVKELHPDYAQDVDAYLNGHTSCFCNMYIMRTELFREYAEWVFPILDRCIDAIDFSHYSVEGVRTPGHLAERLLNIYLIHGERVGRGWKTKELQVVHFQDPAPRPAPRPLPLETPVRSTIPVVFAADNNYVPMVSTTIVSMLENADPAYRYDVIVLTSDISGENRAEMGAVMARYPHAHLRFLDVADIVEKYDLTTSNAHISNETYYRFLIQELLPFYTKVLYLDSDLVVTGDVAELYHTDVTGNLLAAARDVDFLGNLNMPDGKRMAYAEDVLGMRDPYDYFQAGVLLLNTGEMRQFMSMEQWLEAASDPTLIYNDQDVLNRCCEGRVTYLDNAWNVMIDCDGRIGRIFSFAPAPVFDAFLRARGNALVTHYAGFQKPWTMVGCDKAELYWEYARKTPFYERLIAQLAAAVTHVDLGGKRISWQPPKAIGENNPIRKLVDPIMPYGTRRREVMKSIGRTVRGLN</sequence>
<dbReference type="AlphaFoldDB" id="A0AAV5B4Y4"/>
<evidence type="ECO:0008006" key="5">
    <source>
        <dbReference type="Google" id="ProtNLM"/>
    </source>
</evidence>
<dbReference type="Pfam" id="PF00535">
    <property type="entry name" value="Glycos_transf_2"/>
    <property type="match status" value="1"/>
</dbReference>
<dbReference type="GO" id="GO:0016758">
    <property type="term" value="F:hexosyltransferase activity"/>
    <property type="evidence" value="ECO:0007669"/>
    <property type="project" value="UniProtKB-ARBA"/>
</dbReference>
<dbReference type="Pfam" id="PF14393">
    <property type="entry name" value="DUF4422"/>
    <property type="match status" value="1"/>
</dbReference>
<name>A0AAV5B4Y4_9ACTN</name>
<dbReference type="SUPFAM" id="SSF53448">
    <property type="entry name" value="Nucleotide-diphospho-sugar transferases"/>
    <property type="match status" value="2"/>
</dbReference>
<dbReference type="InterPro" id="IPR001173">
    <property type="entry name" value="Glyco_trans_2-like"/>
</dbReference>
<comment type="caution">
    <text evidence="3">The sequence shown here is derived from an EMBL/GenBank/DDBJ whole genome shotgun (WGS) entry which is preliminary data.</text>
</comment>
<dbReference type="Proteomes" id="UP001055025">
    <property type="component" value="Unassembled WGS sequence"/>
</dbReference>